<proteinExistence type="predicted"/>
<accession>A0AAD5KHS4</accession>
<dbReference type="AlphaFoldDB" id="A0AAD5KHS4"/>
<dbReference type="EMBL" id="WJBH02000010">
    <property type="protein sequence ID" value="KAI9552219.1"/>
    <property type="molecule type" value="Genomic_DNA"/>
</dbReference>
<protein>
    <submittedName>
        <fullName evidence="1">Uncharacterized protein</fullName>
    </submittedName>
</protein>
<keyword evidence="2" id="KW-1185">Reference proteome</keyword>
<gene>
    <name evidence="1" type="ORF">GHT06_022563</name>
</gene>
<comment type="caution">
    <text evidence="1">The sequence shown here is derived from an EMBL/GenBank/DDBJ whole genome shotgun (WGS) entry which is preliminary data.</text>
</comment>
<evidence type="ECO:0000313" key="1">
    <source>
        <dbReference type="EMBL" id="KAI9552219.1"/>
    </source>
</evidence>
<organism evidence="1 2">
    <name type="scientific">Daphnia sinensis</name>
    <dbReference type="NCBI Taxonomy" id="1820382"/>
    <lineage>
        <taxon>Eukaryota</taxon>
        <taxon>Metazoa</taxon>
        <taxon>Ecdysozoa</taxon>
        <taxon>Arthropoda</taxon>
        <taxon>Crustacea</taxon>
        <taxon>Branchiopoda</taxon>
        <taxon>Diplostraca</taxon>
        <taxon>Cladocera</taxon>
        <taxon>Anomopoda</taxon>
        <taxon>Daphniidae</taxon>
        <taxon>Daphnia</taxon>
        <taxon>Daphnia similis group</taxon>
    </lineage>
</organism>
<sequence length="164" mass="18677">MNLSQKRNNKAYKNYLYELHLMTYVFIIKQEFEDNDEDKNPTNLEEIQEWKRKDCKASGYILKTTKEASATSLPFRSNSTIRPPLVEDSSRHIKVIARTMELENSGPIRKPSTSTQMARPIITEPVVKEEAGVVVVVVAEAIRETKSITMEMELISQSTVSIVA</sequence>
<evidence type="ECO:0000313" key="2">
    <source>
        <dbReference type="Proteomes" id="UP000820818"/>
    </source>
</evidence>
<name>A0AAD5KHS4_9CRUS</name>
<reference evidence="1 2" key="1">
    <citation type="submission" date="2022-05" db="EMBL/GenBank/DDBJ databases">
        <title>A multi-omics perspective on studying reproductive biology in Daphnia sinensis.</title>
        <authorList>
            <person name="Jia J."/>
        </authorList>
    </citation>
    <scope>NUCLEOTIDE SEQUENCE [LARGE SCALE GENOMIC DNA]</scope>
    <source>
        <strain evidence="1 2">WSL</strain>
    </source>
</reference>
<dbReference type="Proteomes" id="UP000820818">
    <property type="component" value="Linkage Group LG10"/>
</dbReference>